<name>A0AAD8L0M7_TARER</name>
<sequence>MGDVRPGVHSNPSGLGGYYTSDQPPSHKDVRPIGTSQTGSSITGNPVRGSVAAPPGMSMTAHNFKKYNPTAFKKG</sequence>
<comment type="caution">
    <text evidence="2">The sequence shown here is derived from an EMBL/GenBank/DDBJ whole genome shotgun (WGS) entry which is preliminary data.</text>
</comment>
<accession>A0AAD8L0M7</accession>
<gene>
    <name evidence="2" type="ORF">QVD17_09459</name>
</gene>
<organism evidence="2 3">
    <name type="scientific">Tagetes erecta</name>
    <name type="common">African marigold</name>
    <dbReference type="NCBI Taxonomy" id="13708"/>
    <lineage>
        <taxon>Eukaryota</taxon>
        <taxon>Viridiplantae</taxon>
        <taxon>Streptophyta</taxon>
        <taxon>Embryophyta</taxon>
        <taxon>Tracheophyta</taxon>
        <taxon>Spermatophyta</taxon>
        <taxon>Magnoliopsida</taxon>
        <taxon>eudicotyledons</taxon>
        <taxon>Gunneridae</taxon>
        <taxon>Pentapetalae</taxon>
        <taxon>asterids</taxon>
        <taxon>campanulids</taxon>
        <taxon>Asterales</taxon>
        <taxon>Asteraceae</taxon>
        <taxon>Asteroideae</taxon>
        <taxon>Heliantheae alliance</taxon>
        <taxon>Tageteae</taxon>
        <taxon>Tagetes</taxon>
    </lineage>
</organism>
<dbReference type="AlphaFoldDB" id="A0AAD8L0M7"/>
<dbReference type="Proteomes" id="UP001229421">
    <property type="component" value="Unassembled WGS sequence"/>
</dbReference>
<protein>
    <submittedName>
        <fullName evidence="2">Uncharacterized protein</fullName>
    </submittedName>
</protein>
<keyword evidence="3" id="KW-1185">Reference proteome</keyword>
<feature type="region of interest" description="Disordered" evidence="1">
    <location>
        <begin position="1"/>
        <end position="75"/>
    </location>
</feature>
<evidence type="ECO:0000313" key="3">
    <source>
        <dbReference type="Proteomes" id="UP001229421"/>
    </source>
</evidence>
<reference evidence="2" key="1">
    <citation type="journal article" date="2023" name="bioRxiv">
        <title>Improved chromosome-level genome assembly for marigold (Tagetes erecta).</title>
        <authorList>
            <person name="Jiang F."/>
            <person name="Yuan L."/>
            <person name="Wang S."/>
            <person name="Wang H."/>
            <person name="Xu D."/>
            <person name="Wang A."/>
            <person name="Fan W."/>
        </authorList>
    </citation>
    <scope>NUCLEOTIDE SEQUENCE</scope>
    <source>
        <strain evidence="2">WSJ</strain>
        <tissue evidence="2">Leaf</tissue>
    </source>
</reference>
<proteinExistence type="predicted"/>
<evidence type="ECO:0000256" key="1">
    <source>
        <dbReference type="SAM" id="MobiDB-lite"/>
    </source>
</evidence>
<evidence type="ECO:0000313" key="2">
    <source>
        <dbReference type="EMBL" id="KAK1432562.1"/>
    </source>
</evidence>
<dbReference type="EMBL" id="JAUHHV010000002">
    <property type="protein sequence ID" value="KAK1432562.1"/>
    <property type="molecule type" value="Genomic_DNA"/>
</dbReference>
<feature type="compositionally biased region" description="Polar residues" evidence="1">
    <location>
        <begin position="34"/>
        <end position="44"/>
    </location>
</feature>